<name>A0ABW4S2R0_9RHOB</name>
<organism evidence="1 2">
    <name type="scientific">Halodurantibacterium flavum</name>
    <dbReference type="NCBI Taxonomy" id="1382802"/>
    <lineage>
        <taxon>Bacteria</taxon>
        <taxon>Pseudomonadati</taxon>
        <taxon>Pseudomonadota</taxon>
        <taxon>Alphaproteobacteria</taxon>
        <taxon>Rhodobacterales</taxon>
        <taxon>Paracoccaceae</taxon>
        <taxon>Halodurantibacterium</taxon>
    </lineage>
</organism>
<sequence length="184" mass="19885">MTIYDTALRNFEAAAAILTSLQAGRINLAEEAVDALVGKPKLLLAEGYNDIGKSFGVCLPGGKKAELIPQEGETGLDLRAGSSMTWMTLEGAIPAQSTATQCYLEIEAEGESSIVADVFVRELTPGGAVDGPLNEWRIPSDGMTVFRLAMPESSEGTTNPRRIIVHLRQPPRRIILRRLAMTLF</sequence>
<evidence type="ECO:0000313" key="2">
    <source>
        <dbReference type="Proteomes" id="UP001597353"/>
    </source>
</evidence>
<dbReference type="Proteomes" id="UP001597353">
    <property type="component" value="Unassembled WGS sequence"/>
</dbReference>
<protein>
    <submittedName>
        <fullName evidence="1">Uncharacterized protein</fullName>
    </submittedName>
</protein>
<keyword evidence="2" id="KW-1185">Reference proteome</keyword>
<proteinExistence type="predicted"/>
<comment type="caution">
    <text evidence="1">The sequence shown here is derived from an EMBL/GenBank/DDBJ whole genome shotgun (WGS) entry which is preliminary data.</text>
</comment>
<accession>A0ABW4S2R0</accession>
<reference evidence="2" key="1">
    <citation type="journal article" date="2019" name="Int. J. Syst. Evol. Microbiol.">
        <title>The Global Catalogue of Microorganisms (GCM) 10K type strain sequencing project: providing services to taxonomists for standard genome sequencing and annotation.</title>
        <authorList>
            <consortium name="The Broad Institute Genomics Platform"/>
            <consortium name="The Broad Institute Genome Sequencing Center for Infectious Disease"/>
            <person name="Wu L."/>
            <person name="Ma J."/>
        </authorList>
    </citation>
    <scope>NUCLEOTIDE SEQUENCE [LARGE SCALE GENOMIC DNA]</scope>
    <source>
        <strain evidence="2">CGMCC 4.7242</strain>
    </source>
</reference>
<gene>
    <name evidence="1" type="ORF">ACFSGJ_03860</name>
</gene>
<dbReference type="EMBL" id="JBHUGH010000003">
    <property type="protein sequence ID" value="MFD1911348.1"/>
    <property type="molecule type" value="Genomic_DNA"/>
</dbReference>
<evidence type="ECO:0000313" key="1">
    <source>
        <dbReference type="EMBL" id="MFD1911348.1"/>
    </source>
</evidence>